<dbReference type="EMBL" id="UOEH01000137">
    <property type="protein sequence ID" value="VAV94339.1"/>
    <property type="molecule type" value="Genomic_DNA"/>
</dbReference>
<organism evidence="1">
    <name type="scientific">hydrothermal vent metagenome</name>
    <dbReference type="NCBI Taxonomy" id="652676"/>
    <lineage>
        <taxon>unclassified sequences</taxon>
        <taxon>metagenomes</taxon>
        <taxon>ecological metagenomes</taxon>
    </lineage>
</organism>
<sequence length="88" mass="9457">MVPAMNVTHTQDACAQFLERAGWGGAKLRPLAGDASTRSYMRAEHNRRHAVLMIAPPKAESAPCPPEASDAERRALGYNAMARLAGPN</sequence>
<reference evidence="1" key="1">
    <citation type="submission" date="2018-06" db="EMBL/GenBank/DDBJ databases">
        <authorList>
            <person name="Zhirakovskaya E."/>
        </authorList>
    </citation>
    <scope>NUCLEOTIDE SEQUENCE</scope>
</reference>
<proteinExistence type="predicted"/>
<dbReference type="Gene3D" id="3.30.200.20">
    <property type="entry name" value="Phosphorylase Kinase, domain 1"/>
    <property type="match status" value="1"/>
</dbReference>
<accession>A0A3B0RR43</accession>
<dbReference type="AlphaFoldDB" id="A0A3B0RR43"/>
<gene>
    <name evidence="1" type="ORF">MNBD_ALPHA05-109</name>
</gene>
<name>A0A3B0RR43_9ZZZZ</name>
<evidence type="ECO:0000313" key="1">
    <source>
        <dbReference type="EMBL" id="VAV94339.1"/>
    </source>
</evidence>
<feature type="non-terminal residue" evidence="1">
    <location>
        <position position="88"/>
    </location>
</feature>
<protein>
    <submittedName>
        <fullName evidence="1">Uncharacterized protein</fullName>
    </submittedName>
</protein>